<dbReference type="InterPro" id="IPR027417">
    <property type="entry name" value="P-loop_NTPase"/>
</dbReference>
<feature type="compositionally biased region" description="Acidic residues" evidence="5">
    <location>
        <begin position="171"/>
        <end position="187"/>
    </location>
</feature>
<name>A0A813D7I6_POLGL</name>
<feature type="non-terminal residue" evidence="7">
    <location>
        <position position="218"/>
    </location>
</feature>
<keyword evidence="3 4" id="KW-0067">ATP-binding</keyword>
<evidence type="ECO:0000256" key="3">
    <source>
        <dbReference type="ARBA" id="ARBA00022840"/>
    </source>
</evidence>
<dbReference type="SUPFAM" id="SSF52540">
    <property type="entry name" value="P-loop containing nucleoside triphosphate hydrolases"/>
    <property type="match status" value="1"/>
</dbReference>
<evidence type="ECO:0000313" key="7">
    <source>
        <dbReference type="EMBL" id="CAE8583883.1"/>
    </source>
</evidence>
<dbReference type="GO" id="GO:0003723">
    <property type="term" value="F:RNA binding"/>
    <property type="evidence" value="ECO:0007669"/>
    <property type="project" value="UniProtKB-UniRule"/>
</dbReference>
<dbReference type="PROSITE" id="PS51192">
    <property type="entry name" value="HELICASE_ATP_BIND_1"/>
    <property type="match status" value="1"/>
</dbReference>
<dbReference type="Gene3D" id="3.40.50.300">
    <property type="entry name" value="P-loop containing nucleotide triphosphate hydrolases"/>
    <property type="match status" value="2"/>
</dbReference>
<protein>
    <recommendedName>
        <fullName evidence="4">ATP-dependent RNA helicase</fullName>
        <ecNumber evidence="4">3.6.4.13</ecNumber>
    </recommendedName>
</protein>
<evidence type="ECO:0000259" key="6">
    <source>
        <dbReference type="PROSITE" id="PS51192"/>
    </source>
</evidence>
<evidence type="ECO:0000256" key="5">
    <source>
        <dbReference type="SAM" id="MobiDB-lite"/>
    </source>
</evidence>
<dbReference type="InterPro" id="IPR014001">
    <property type="entry name" value="Helicase_ATP-bd"/>
</dbReference>
<keyword evidence="1 4" id="KW-0547">Nucleotide-binding</keyword>
<dbReference type="OMA" id="PERCIHH"/>
<dbReference type="InterPro" id="IPR000629">
    <property type="entry name" value="RNA-helicase_DEAD-box_CS"/>
</dbReference>
<evidence type="ECO:0000256" key="2">
    <source>
        <dbReference type="ARBA" id="ARBA00022801"/>
    </source>
</evidence>
<keyword evidence="2 4" id="KW-0378">Hydrolase</keyword>
<dbReference type="OrthoDB" id="3370at2759"/>
<dbReference type="GO" id="GO:0003724">
    <property type="term" value="F:RNA helicase activity"/>
    <property type="evidence" value="ECO:0007669"/>
    <property type="project" value="UniProtKB-EC"/>
</dbReference>
<keyword evidence="4" id="KW-0694">RNA-binding</keyword>
<keyword evidence="4" id="KW-0347">Helicase</keyword>
<dbReference type="Proteomes" id="UP000654075">
    <property type="component" value="Unassembled WGS sequence"/>
</dbReference>
<comment type="catalytic activity">
    <reaction evidence="4">
        <text>ATP + H2O = ADP + phosphate + H(+)</text>
        <dbReference type="Rhea" id="RHEA:13065"/>
        <dbReference type="ChEBI" id="CHEBI:15377"/>
        <dbReference type="ChEBI" id="CHEBI:15378"/>
        <dbReference type="ChEBI" id="CHEBI:30616"/>
        <dbReference type="ChEBI" id="CHEBI:43474"/>
        <dbReference type="ChEBI" id="CHEBI:456216"/>
        <dbReference type="EC" id="3.6.4.13"/>
    </reaction>
</comment>
<comment type="function">
    <text evidence="4">RNA helicase.</text>
</comment>
<organism evidence="7 8">
    <name type="scientific">Polarella glacialis</name>
    <name type="common">Dinoflagellate</name>
    <dbReference type="NCBI Taxonomy" id="89957"/>
    <lineage>
        <taxon>Eukaryota</taxon>
        <taxon>Sar</taxon>
        <taxon>Alveolata</taxon>
        <taxon>Dinophyceae</taxon>
        <taxon>Suessiales</taxon>
        <taxon>Suessiaceae</taxon>
        <taxon>Polarella</taxon>
    </lineage>
</organism>
<dbReference type="PROSITE" id="PS00039">
    <property type="entry name" value="DEAD_ATP_HELICASE"/>
    <property type="match status" value="1"/>
</dbReference>
<dbReference type="GO" id="GO:0016787">
    <property type="term" value="F:hydrolase activity"/>
    <property type="evidence" value="ECO:0007669"/>
    <property type="project" value="UniProtKB-KW"/>
</dbReference>
<dbReference type="PANTHER" id="PTHR24031">
    <property type="entry name" value="RNA HELICASE"/>
    <property type="match status" value="1"/>
</dbReference>
<comment type="similarity">
    <text evidence="4">Belongs to the DEAD box helicase family.</text>
</comment>
<sequence>EHFLGRDATLDLGALRWFVVDEADRLLTQTYHRWLDVLDRVCGEPSAGGNPGFRTQKLLLSATMTWDPRKLAALKLRRPLYFFSSKTGQHVTPASLRQHYVRCRTAAKPLACLHLLRKVLSQSSGLGAAGHDGRVVIFCPSVNTAHRLTRLLQICGAMPKSASSKRAGKEGEEEESEEDDKAEDGDEDEKRQAEDPLSSPGAGFPEGCGRVLFKLVAE</sequence>
<dbReference type="GO" id="GO:0005524">
    <property type="term" value="F:ATP binding"/>
    <property type="evidence" value="ECO:0007669"/>
    <property type="project" value="UniProtKB-UniRule"/>
</dbReference>
<proteinExistence type="inferred from homology"/>
<evidence type="ECO:0000256" key="4">
    <source>
        <dbReference type="RuleBase" id="RU365068"/>
    </source>
</evidence>
<gene>
    <name evidence="7" type="ORF">PGLA1383_LOCUS2830</name>
</gene>
<accession>A0A813D7I6</accession>
<dbReference type="EMBL" id="CAJNNV010000921">
    <property type="protein sequence ID" value="CAE8583883.1"/>
    <property type="molecule type" value="Genomic_DNA"/>
</dbReference>
<feature type="region of interest" description="Disordered" evidence="5">
    <location>
        <begin position="162"/>
        <end position="207"/>
    </location>
</feature>
<feature type="domain" description="Helicase ATP-binding" evidence="6">
    <location>
        <begin position="1"/>
        <end position="82"/>
    </location>
</feature>
<dbReference type="AlphaFoldDB" id="A0A813D7I6"/>
<comment type="domain">
    <text evidence="4">The Q motif is unique to and characteristic of the DEAD box family of RNA helicases and controls ATP binding and hydrolysis.</text>
</comment>
<dbReference type="EC" id="3.6.4.13" evidence="4"/>
<keyword evidence="8" id="KW-1185">Reference proteome</keyword>
<evidence type="ECO:0000256" key="1">
    <source>
        <dbReference type="ARBA" id="ARBA00022741"/>
    </source>
</evidence>
<evidence type="ECO:0000313" key="8">
    <source>
        <dbReference type="Proteomes" id="UP000654075"/>
    </source>
</evidence>
<comment type="caution">
    <text evidence="7">The sequence shown here is derived from an EMBL/GenBank/DDBJ whole genome shotgun (WGS) entry which is preliminary data.</text>
</comment>
<reference evidence="7" key="1">
    <citation type="submission" date="2021-02" db="EMBL/GenBank/DDBJ databases">
        <authorList>
            <person name="Dougan E. K."/>
            <person name="Rhodes N."/>
            <person name="Thang M."/>
            <person name="Chan C."/>
        </authorList>
    </citation>
    <scope>NUCLEOTIDE SEQUENCE</scope>
</reference>